<keyword evidence="8" id="KW-1185">Reference proteome</keyword>
<evidence type="ECO:0000256" key="5">
    <source>
        <dbReference type="RuleBase" id="RU367021"/>
    </source>
</evidence>
<sequence length="196" mass="21826">MTEEEKALAGMLYYAKEESLQKERERSQELSYAYNQLRPCQVQEREEMIRREMKKTGKNFRIEEPFHCDFWGRVTLGENFFANYHLVILAGNEVTFGDEVMIGPSCGIYAAGHPFDTVRRDEGLEYALPIHIGNHVWIGGHVSIVSGVTIGDNTIIGAGSVVVSDIPSGVLACGNPCRVIRKIGPGDDQKFLGNGF</sequence>
<dbReference type="SMART" id="SM01266">
    <property type="entry name" value="Mac"/>
    <property type="match status" value="1"/>
</dbReference>
<dbReference type="Pfam" id="PF12464">
    <property type="entry name" value="Mac"/>
    <property type="match status" value="1"/>
</dbReference>
<evidence type="ECO:0000259" key="6">
    <source>
        <dbReference type="SMART" id="SM01266"/>
    </source>
</evidence>
<dbReference type="EMBL" id="JABACJ020000042">
    <property type="protein sequence ID" value="MBU3878670.1"/>
    <property type="molecule type" value="Genomic_DNA"/>
</dbReference>
<dbReference type="InterPro" id="IPR039369">
    <property type="entry name" value="LacA-like"/>
</dbReference>
<dbReference type="PANTHER" id="PTHR43017">
    <property type="entry name" value="GALACTOSIDE O-ACETYLTRANSFERASE"/>
    <property type="match status" value="1"/>
</dbReference>
<keyword evidence="2 5" id="KW-0808">Transferase</keyword>
<dbReference type="InterPro" id="IPR024688">
    <property type="entry name" value="Mac_dom"/>
</dbReference>
<feature type="domain" description="Maltose/galactoside acetyltransferase" evidence="6">
    <location>
        <begin position="4"/>
        <end position="58"/>
    </location>
</feature>
<evidence type="ECO:0000256" key="2">
    <source>
        <dbReference type="ARBA" id="ARBA00022679"/>
    </source>
</evidence>
<dbReference type="Proteomes" id="UP000723714">
    <property type="component" value="Unassembled WGS sequence"/>
</dbReference>
<gene>
    <name evidence="7" type="ORF">HGO97_023010</name>
</gene>
<accession>A0ABS6DAN3</accession>
<name>A0ABS6DAN3_9FIRM</name>
<dbReference type="EC" id="2.3.1.-" evidence="5"/>
<protein>
    <recommendedName>
        <fullName evidence="5">Acetyltransferase</fullName>
        <ecNumber evidence="5">2.3.1.-</ecNumber>
    </recommendedName>
</protein>
<dbReference type="RefSeq" id="WP_216245539.1">
    <property type="nucleotide sequence ID" value="NZ_JABACJ020000042.1"/>
</dbReference>
<keyword evidence="4 5" id="KW-0012">Acyltransferase</keyword>
<dbReference type="InterPro" id="IPR001451">
    <property type="entry name" value="Hexapep"/>
</dbReference>
<keyword evidence="3" id="KW-0677">Repeat</keyword>
<evidence type="ECO:0000256" key="4">
    <source>
        <dbReference type="ARBA" id="ARBA00023315"/>
    </source>
</evidence>
<evidence type="ECO:0000256" key="3">
    <source>
        <dbReference type="ARBA" id="ARBA00022737"/>
    </source>
</evidence>
<dbReference type="Pfam" id="PF00132">
    <property type="entry name" value="Hexapep"/>
    <property type="match status" value="1"/>
</dbReference>
<reference evidence="7 8" key="1">
    <citation type="submission" date="2021-06" db="EMBL/GenBank/DDBJ databases">
        <title>Faecalicatena sp. nov. isolated from porcine feces.</title>
        <authorList>
            <person name="Oh B.S."/>
            <person name="Lee J.H."/>
        </authorList>
    </citation>
    <scope>NUCLEOTIDE SEQUENCE [LARGE SCALE GENOMIC DNA]</scope>
    <source>
        <strain evidence="7 8">AGMB00832</strain>
    </source>
</reference>
<evidence type="ECO:0000313" key="8">
    <source>
        <dbReference type="Proteomes" id="UP000723714"/>
    </source>
</evidence>
<dbReference type="PANTHER" id="PTHR43017:SF1">
    <property type="entry name" value="ACETYLTRANSFERASE YJL218W-RELATED"/>
    <property type="match status" value="1"/>
</dbReference>
<evidence type="ECO:0000313" key="7">
    <source>
        <dbReference type="EMBL" id="MBU3878670.1"/>
    </source>
</evidence>
<dbReference type="CDD" id="cd03357">
    <property type="entry name" value="LbH_MAT_GAT"/>
    <property type="match status" value="1"/>
</dbReference>
<evidence type="ECO:0000256" key="1">
    <source>
        <dbReference type="ARBA" id="ARBA00007274"/>
    </source>
</evidence>
<comment type="similarity">
    <text evidence="1 5">Belongs to the transferase hexapeptide repeat family.</text>
</comment>
<dbReference type="InterPro" id="IPR018357">
    <property type="entry name" value="Hexapep_transf_CS"/>
</dbReference>
<dbReference type="PROSITE" id="PS00101">
    <property type="entry name" value="HEXAPEP_TRANSFERASES"/>
    <property type="match status" value="1"/>
</dbReference>
<proteinExistence type="inferred from homology"/>
<organism evidence="7 8">
    <name type="scientific">Faecalicatena faecalis</name>
    <dbReference type="NCBI Taxonomy" id="2726362"/>
    <lineage>
        <taxon>Bacteria</taxon>
        <taxon>Bacillati</taxon>
        <taxon>Bacillota</taxon>
        <taxon>Clostridia</taxon>
        <taxon>Lachnospirales</taxon>
        <taxon>Lachnospiraceae</taxon>
        <taxon>Faecalicatena</taxon>
    </lineage>
</organism>
<comment type="caution">
    <text evidence="7">The sequence shown here is derived from an EMBL/GenBank/DDBJ whole genome shotgun (WGS) entry which is preliminary data.</text>
</comment>